<feature type="transmembrane region" description="Helical" evidence="1">
    <location>
        <begin position="126"/>
        <end position="145"/>
    </location>
</feature>
<keyword evidence="1" id="KW-0472">Membrane</keyword>
<dbReference type="EMBL" id="JBBMEI010000013">
    <property type="protein sequence ID" value="MEQ2357866.1"/>
    <property type="molecule type" value="Genomic_DNA"/>
</dbReference>
<feature type="transmembrane region" description="Helical" evidence="1">
    <location>
        <begin position="33"/>
        <end position="50"/>
    </location>
</feature>
<gene>
    <name evidence="2" type="ORF">WMO75_05835</name>
</gene>
<keyword evidence="1" id="KW-1133">Transmembrane helix</keyword>
<dbReference type="Proteomes" id="UP001446032">
    <property type="component" value="Unassembled WGS sequence"/>
</dbReference>
<accession>A0ABV1AJE8</accession>
<name>A0ABV1AJE8_9FIRM</name>
<protein>
    <submittedName>
        <fullName evidence="2">Uncharacterized protein</fullName>
    </submittedName>
</protein>
<reference evidence="2 3" key="1">
    <citation type="submission" date="2024-03" db="EMBL/GenBank/DDBJ databases">
        <title>Human intestinal bacterial collection.</title>
        <authorList>
            <person name="Pauvert C."/>
            <person name="Hitch T.C.A."/>
            <person name="Clavel T."/>
        </authorList>
    </citation>
    <scope>NUCLEOTIDE SEQUENCE [LARGE SCALE GENOMIC DNA]</scope>
    <source>
        <strain evidence="2 3">CLA-AA-H95</strain>
    </source>
</reference>
<feature type="transmembrane region" description="Helical" evidence="1">
    <location>
        <begin position="7"/>
        <end position="27"/>
    </location>
</feature>
<evidence type="ECO:0000313" key="2">
    <source>
        <dbReference type="EMBL" id="MEQ2357866.1"/>
    </source>
</evidence>
<evidence type="ECO:0000256" key="1">
    <source>
        <dbReference type="SAM" id="Phobius"/>
    </source>
</evidence>
<organism evidence="2 3">
    <name type="scientific">Blautia intestinihominis</name>
    <dbReference type="NCBI Taxonomy" id="3133152"/>
    <lineage>
        <taxon>Bacteria</taxon>
        <taxon>Bacillati</taxon>
        <taxon>Bacillota</taxon>
        <taxon>Clostridia</taxon>
        <taxon>Lachnospirales</taxon>
        <taxon>Lachnospiraceae</taxon>
        <taxon>Blautia</taxon>
    </lineage>
</organism>
<keyword evidence="3" id="KW-1185">Reference proteome</keyword>
<feature type="transmembrane region" description="Helical" evidence="1">
    <location>
        <begin position="96"/>
        <end position="120"/>
    </location>
</feature>
<dbReference type="RefSeq" id="WP_022214322.1">
    <property type="nucleotide sequence ID" value="NZ_JBBMEI010000013.1"/>
</dbReference>
<sequence>MEILVSVGMIIFAIAFFYVYFLASAILFCDAPVSLIGALFSFFCLCPIGRHKIHIGREMKYRWADCISEVNPLYVAGFFRKNASDKNILSNLKGKFYCETALCGIWAIAFICKIYMNANIWKICDYIFGGCFVVVEVVWCYYALYYKWYYNEAFRYTEGPDHIWKPFSNIAEYSRNPQFASSYYYYRVPFEEIKNKIEQECTSQQYIFAGAYSKKEVHSIIYWKKTEKSVEILQLGQMQKYSEENMQILNEFFAHFWKQELSAEKQKVKVIAILCIENANRELRRHLLSLCYVDQKDGEQGRYRLPVVILHQEEPQVQILPLYSKWRGKKEYDEMKEEVSSILGLSTTREEE</sequence>
<keyword evidence="1" id="KW-0812">Transmembrane</keyword>
<evidence type="ECO:0000313" key="3">
    <source>
        <dbReference type="Proteomes" id="UP001446032"/>
    </source>
</evidence>
<proteinExistence type="predicted"/>
<comment type="caution">
    <text evidence="2">The sequence shown here is derived from an EMBL/GenBank/DDBJ whole genome shotgun (WGS) entry which is preliminary data.</text>
</comment>